<keyword evidence="4" id="KW-0540">Nuclease</keyword>
<comment type="subcellular location">
    <subcellularLocation>
        <location evidence="2">Nucleus</location>
    </subcellularLocation>
</comment>
<dbReference type="AlphaFoldDB" id="A0A914AGR2"/>
<reference evidence="9" key="1">
    <citation type="submission" date="2022-11" db="UniProtKB">
        <authorList>
            <consortium name="EnsemblMetazoa"/>
        </authorList>
    </citation>
    <scope>IDENTIFICATION</scope>
</reference>
<dbReference type="GO" id="GO:0004518">
    <property type="term" value="F:nuclease activity"/>
    <property type="evidence" value="ECO:0007669"/>
    <property type="project" value="UniProtKB-KW"/>
</dbReference>
<comment type="similarity">
    <text evidence="3">Belongs to the HARBI1 family.</text>
</comment>
<evidence type="ECO:0000256" key="7">
    <source>
        <dbReference type="ARBA" id="ARBA00023242"/>
    </source>
</evidence>
<dbReference type="PANTHER" id="PTHR22930:SF269">
    <property type="entry name" value="NUCLEASE HARBI1-LIKE PROTEIN"/>
    <property type="match status" value="1"/>
</dbReference>
<accession>A0A914AGR2</accession>
<evidence type="ECO:0000313" key="10">
    <source>
        <dbReference type="Proteomes" id="UP000887568"/>
    </source>
</evidence>
<dbReference type="Pfam" id="PF13359">
    <property type="entry name" value="DDE_Tnp_4"/>
    <property type="match status" value="1"/>
</dbReference>
<dbReference type="OMA" id="MAPVGHM"/>
<name>A0A914AGR2_PATMI</name>
<dbReference type="EnsemblMetazoa" id="XM_038207247.1">
    <property type="protein sequence ID" value="XP_038063175.1"/>
    <property type="gene ID" value="LOC119733883"/>
</dbReference>
<evidence type="ECO:0000256" key="6">
    <source>
        <dbReference type="ARBA" id="ARBA00022801"/>
    </source>
</evidence>
<keyword evidence="5" id="KW-0479">Metal-binding</keyword>
<feature type="domain" description="DDE Tnp4" evidence="8">
    <location>
        <begin position="97"/>
        <end position="261"/>
    </location>
</feature>
<dbReference type="GO" id="GO:0005634">
    <property type="term" value="C:nucleus"/>
    <property type="evidence" value="ECO:0007669"/>
    <property type="project" value="UniProtKB-SubCell"/>
</dbReference>
<dbReference type="InterPro" id="IPR045249">
    <property type="entry name" value="HARBI1-like"/>
</dbReference>
<dbReference type="Proteomes" id="UP000887568">
    <property type="component" value="Unplaced"/>
</dbReference>
<dbReference type="RefSeq" id="XP_038063175.1">
    <property type="nucleotide sequence ID" value="XM_038207247.1"/>
</dbReference>
<evidence type="ECO:0000256" key="5">
    <source>
        <dbReference type="ARBA" id="ARBA00022723"/>
    </source>
</evidence>
<dbReference type="OrthoDB" id="10061326at2759"/>
<evidence type="ECO:0000256" key="4">
    <source>
        <dbReference type="ARBA" id="ARBA00022722"/>
    </source>
</evidence>
<proteinExistence type="inferred from homology"/>
<protein>
    <recommendedName>
        <fullName evidence="8">DDE Tnp4 domain-containing protein</fullName>
    </recommendedName>
</protein>
<keyword evidence="7" id="KW-0539">Nucleus</keyword>
<dbReference type="PANTHER" id="PTHR22930">
    <property type="match status" value="1"/>
</dbReference>
<keyword evidence="10" id="KW-1185">Reference proteome</keyword>
<dbReference type="GeneID" id="119733883"/>
<sequence>MKKKVVSAVRLQHSFLSVFSKNIHSIYLATGNDQQSIALHYRVGKSTICSIIQETTNAIWDVLSTSSMVAPSTPDEWRNISKGFEERWNFPNCCGAIDGKHVVIQCPALSGSTFFNYKHTFSINLMAACDSNFCFTMLDVGSPGRNSDGGVFASSGFGRALEGGCLQLPAPRRLPGGEEEVPYVFTADEAFPLQHHIMRPYPGRHLEEKKAIFNYRLSRARRTIENTFGILAARWRVFRRPIHANIPKVISIVKATYVLHNWLKGADQRVPGESRHYCPQNFTDAESENGTTAPGGWRDEVTEADGMREIHHLGSNNYSLISATIRESLCEYFVSPNGEVPWQYAHVRRGFTSQTPANTL</sequence>
<dbReference type="InterPro" id="IPR027806">
    <property type="entry name" value="HARBI1_dom"/>
</dbReference>
<evidence type="ECO:0000256" key="1">
    <source>
        <dbReference type="ARBA" id="ARBA00001968"/>
    </source>
</evidence>
<organism evidence="9 10">
    <name type="scientific">Patiria miniata</name>
    <name type="common">Bat star</name>
    <name type="synonym">Asterina miniata</name>
    <dbReference type="NCBI Taxonomy" id="46514"/>
    <lineage>
        <taxon>Eukaryota</taxon>
        <taxon>Metazoa</taxon>
        <taxon>Echinodermata</taxon>
        <taxon>Eleutherozoa</taxon>
        <taxon>Asterozoa</taxon>
        <taxon>Asteroidea</taxon>
        <taxon>Valvatacea</taxon>
        <taxon>Valvatida</taxon>
        <taxon>Asterinidae</taxon>
        <taxon>Patiria</taxon>
    </lineage>
</organism>
<evidence type="ECO:0000256" key="3">
    <source>
        <dbReference type="ARBA" id="ARBA00006958"/>
    </source>
</evidence>
<keyword evidence="6" id="KW-0378">Hydrolase</keyword>
<dbReference type="GO" id="GO:0016787">
    <property type="term" value="F:hydrolase activity"/>
    <property type="evidence" value="ECO:0007669"/>
    <property type="project" value="UniProtKB-KW"/>
</dbReference>
<evidence type="ECO:0000313" key="9">
    <source>
        <dbReference type="EnsemblMetazoa" id="XP_038063175.1"/>
    </source>
</evidence>
<comment type="cofactor">
    <cofactor evidence="1">
        <name>a divalent metal cation</name>
        <dbReference type="ChEBI" id="CHEBI:60240"/>
    </cofactor>
</comment>
<evidence type="ECO:0000259" key="8">
    <source>
        <dbReference type="Pfam" id="PF13359"/>
    </source>
</evidence>
<evidence type="ECO:0000256" key="2">
    <source>
        <dbReference type="ARBA" id="ARBA00004123"/>
    </source>
</evidence>
<dbReference type="GO" id="GO:0046872">
    <property type="term" value="F:metal ion binding"/>
    <property type="evidence" value="ECO:0007669"/>
    <property type="project" value="UniProtKB-KW"/>
</dbReference>